<organism evidence="3 4">
    <name type="scientific">Oceanimonas doudoroffii</name>
    <dbReference type="NCBI Taxonomy" id="84158"/>
    <lineage>
        <taxon>Bacteria</taxon>
        <taxon>Pseudomonadati</taxon>
        <taxon>Pseudomonadota</taxon>
        <taxon>Gammaproteobacteria</taxon>
        <taxon>Aeromonadales</taxon>
        <taxon>Aeromonadaceae</taxon>
        <taxon>Oceanimonas</taxon>
    </lineage>
</organism>
<dbReference type="Proteomes" id="UP000242757">
    <property type="component" value="Unassembled WGS sequence"/>
</dbReference>
<dbReference type="GO" id="GO:0016491">
    <property type="term" value="F:oxidoreductase activity"/>
    <property type="evidence" value="ECO:0007669"/>
    <property type="project" value="InterPro"/>
</dbReference>
<accession>A0A233RF75</accession>
<dbReference type="PROSITE" id="PS51352">
    <property type="entry name" value="THIOREDOXIN_2"/>
    <property type="match status" value="1"/>
</dbReference>
<dbReference type="OrthoDB" id="9796554at2"/>
<dbReference type="CDD" id="cd02947">
    <property type="entry name" value="TRX_family"/>
    <property type="match status" value="1"/>
</dbReference>
<protein>
    <submittedName>
        <fullName evidence="3">Redoxin</fullName>
    </submittedName>
</protein>
<dbReference type="CDD" id="cd02966">
    <property type="entry name" value="TlpA_like_family"/>
    <property type="match status" value="1"/>
</dbReference>
<proteinExistence type="predicted"/>
<sequence length="308" mass="34828">MIIPLARLCLAFCLTLSLSAWSQESHYRTIELTDFATGTPTRLAELDHAKPTYIKFWATWCQPCMQQMPHFQLLQDTFGDRINFVAVNININERSGRVSSVIDRFGLTMPVWMDQRGQLALELGLEGTPYSVLINPAGKIVYTTHESDAMLDGVMARLADGQSLSSAGTETLGEKQKARLLAPWQQGEHLVFFSATWCDWYLEEARPGMARRCKDVQQGLNELVKQLPEEPWQGVVNHLWTDDKALSEFVEKYQMTIPFHIDRHGVLFNEFGVRDLPVLLKLRDGKVIATVTDFSSVAAVRARLGEAR</sequence>
<dbReference type="InterPro" id="IPR050553">
    <property type="entry name" value="Thioredoxin_ResA/DsbE_sf"/>
</dbReference>
<evidence type="ECO:0000313" key="3">
    <source>
        <dbReference type="EMBL" id="OXY82053.1"/>
    </source>
</evidence>
<reference evidence="3 4" key="1">
    <citation type="submission" date="2017-08" db="EMBL/GenBank/DDBJ databases">
        <title>A Genome Sequence of Oceanimonas doudoroffii ATCC 27123T.</title>
        <authorList>
            <person name="Brennan M.A."/>
            <person name="Maclea K.S."/>
            <person name="Mcclelland W.D."/>
            <person name="Trachtenberg A.M."/>
        </authorList>
    </citation>
    <scope>NUCLEOTIDE SEQUENCE [LARGE SCALE GENOMIC DNA]</scope>
    <source>
        <strain evidence="3 4">ATCC 27123</strain>
    </source>
</reference>
<gene>
    <name evidence="3" type="ORF">B6S08_00515</name>
</gene>
<dbReference type="Pfam" id="PF08534">
    <property type="entry name" value="Redoxin"/>
    <property type="match status" value="1"/>
</dbReference>
<comment type="caution">
    <text evidence="3">The sequence shown here is derived from an EMBL/GenBank/DDBJ whole genome shotgun (WGS) entry which is preliminary data.</text>
</comment>
<feature type="chain" id="PRO_5012489175" evidence="1">
    <location>
        <begin position="23"/>
        <end position="308"/>
    </location>
</feature>
<evidence type="ECO:0000256" key="1">
    <source>
        <dbReference type="SAM" id="SignalP"/>
    </source>
</evidence>
<dbReference type="Gene3D" id="3.40.30.10">
    <property type="entry name" value="Glutaredoxin"/>
    <property type="match status" value="2"/>
</dbReference>
<dbReference type="PANTHER" id="PTHR42852">
    <property type="entry name" value="THIOL:DISULFIDE INTERCHANGE PROTEIN DSBE"/>
    <property type="match status" value="1"/>
</dbReference>
<evidence type="ECO:0000259" key="2">
    <source>
        <dbReference type="PROSITE" id="PS51352"/>
    </source>
</evidence>
<dbReference type="SUPFAM" id="SSF52833">
    <property type="entry name" value="Thioredoxin-like"/>
    <property type="match status" value="2"/>
</dbReference>
<dbReference type="InterPro" id="IPR036249">
    <property type="entry name" value="Thioredoxin-like_sf"/>
</dbReference>
<dbReference type="InterPro" id="IPR013766">
    <property type="entry name" value="Thioredoxin_domain"/>
</dbReference>
<dbReference type="AlphaFoldDB" id="A0A233RF75"/>
<keyword evidence="1" id="KW-0732">Signal</keyword>
<evidence type="ECO:0000313" key="4">
    <source>
        <dbReference type="Proteomes" id="UP000242757"/>
    </source>
</evidence>
<feature type="domain" description="Thioredoxin" evidence="2">
    <location>
        <begin position="21"/>
        <end position="163"/>
    </location>
</feature>
<dbReference type="EMBL" id="NBIM01000001">
    <property type="protein sequence ID" value="OXY82053.1"/>
    <property type="molecule type" value="Genomic_DNA"/>
</dbReference>
<dbReference type="InterPro" id="IPR013740">
    <property type="entry name" value="Redoxin"/>
</dbReference>
<name>A0A233RF75_9GAMM</name>
<feature type="signal peptide" evidence="1">
    <location>
        <begin position="1"/>
        <end position="22"/>
    </location>
</feature>
<dbReference type="PANTHER" id="PTHR42852:SF13">
    <property type="entry name" value="PROTEIN DIPZ"/>
    <property type="match status" value="1"/>
</dbReference>
<dbReference type="RefSeq" id="WP_094198832.1">
    <property type="nucleotide sequence ID" value="NZ_NBIM01000001.1"/>
</dbReference>
<keyword evidence="4" id="KW-1185">Reference proteome</keyword>